<keyword evidence="2" id="KW-1015">Disulfide bond</keyword>
<reference evidence="3 4" key="1">
    <citation type="journal article" date="2018" name="Mol. Biol. Evol.">
        <title>Broad Genomic Sampling Reveals a Smut Pathogenic Ancestry of the Fungal Clade Ustilaginomycotina.</title>
        <authorList>
            <person name="Kijpornyongpan T."/>
            <person name="Mondo S.J."/>
            <person name="Barry K."/>
            <person name="Sandor L."/>
            <person name="Lee J."/>
            <person name="Lipzen A."/>
            <person name="Pangilinan J."/>
            <person name="LaButti K."/>
            <person name="Hainaut M."/>
            <person name="Henrissat B."/>
            <person name="Grigoriev I.V."/>
            <person name="Spatafora J.W."/>
            <person name="Aime M.C."/>
        </authorList>
    </citation>
    <scope>NUCLEOTIDE SEQUENCE [LARGE SCALE GENOMIC DNA]</scope>
    <source>
        <strain evidence="3 4">MCA 4658</strain>
    </source>
</reference>
<dbReference type="EMBL" id="KZ819540">
    <property type="protein sequence ID" value="PWN38772.1"/>
    <property type="molecule type" value="Genomic_DNA"/>
</dbReference>
<accession>A0A316VMG4</accession>
<dbReference type="Proteomes" id="UP000245783">
    <property type="component" value="Unassembled WGS sequence"/>
</dbReference>
<evidence type="ECO:0000313" key="3">
    <source>
        <dbReference type="EMBL" id="PWN38772.1"/>
    </source>
</evidence>
<proteinExistence type="predicted"/>
<name>A0A316VMG4_9BASI</name>
<dbReference type="SUPFAM" id="SSF47072">
    <property type="entry name" value="Cysteine alpha-hairpin motif"/>
    <property type="match status" value="1"/>
</dbReference>
<feature type="disulfide bond" evidence="2">
    <location>
        <begin position="28"/>
        <end position="38"/>
    </location>
</feature>
<dbReference type="GeneID" id="37033984"/>
<protein>
    <recommendedName>
        <fullName evidence="1">Cx9C motif-containing protein 4, mitochondrial</fullName>
    </recommendedName>
</protein>
<dbReference type="Gene3D" id="1.10.287.1130">
    <property type="entry name" value="CytochromE C oxidase copper chaperone"/>
    <property type="match status" value="1"/>
</dbReference>
<dbReference type="FunCoup" id="A0A316VMG4">
    <property type="interactions" value="24"/>
</dbReference>
<dbReference type="Pfam" id="PF08991">
    <property type="entry name" value="CMC4"/>
    <property type="match status" value="1"/>
</dbReference>
<keyword evidence="4" id="KW-1185">Reference proteome</keyword>
<dbReference type="AlphaFoldDB" id="A0A316VMG4"/>
<evidence type="ECO:0000256" key="1">
    <source>
        <dbReference type="ARBA" id="ARBA00019406"/>
    </source>
</evidence>
<dbReference type="InterPro" id="IPR009069">
    <property type="entry name" value="Cys_alpha_HP_mot_SF"/>
</dbReference>
<dbReference type="STRING" id="1522189.A0A316VMG4"/>
<feature type="non-terminal residue" evidence="3">
    <location>
        <position position="1"/>
    </location>
</feature>
<dbReference type="OrthoDB" id="13601at2759"/>
<feature type="disulfide bond" evidence="2">
    <location>
        <begin position="49"/>
        <end position="65"/>
    </location>
</feature>
<organism evidence="3 4">
    <name type="scientific">Ceraceosorus guamensis</name>
    <dbReference type="NCBI Taxonomy" id="1522189"/>
    <lineage>
        <taxon>Eukaryota</taxon>
        <taxon>Fungi</taxon>
        <taxon>Dikarya</taxon>
        <taxon>Basidiomycota</taxon>
        <taxon>Ustilaginomycotina</taxon>
        <taxon>Exobasidiomycetes</taxon>
        <taxon>Ceraceosorales</taxon>
        <taxon>Ceraceosoraceae</taxon>
        <taxon>Ceraceosorus</taxon>
    </lineage>
</organism>
<evidence type="ECO:0000256" key="2">
    <source>
        <dbReference type="PIRSR" id="PIRSR627179-50"/>
    </source>
</evidence>
<sequence>PREEREMTSDALDSDNACHPRACALQSCMQKHLDQDKCSEQVKDLYRCCGKFYARHGPSAEVDACPLLHVVQRKLKGFGEEGLLHGVQEKQH</sequence>
<evidence type="ECO:0000313" key="4">
    <source>
        <dbReference type="Proteomes" id="UP000245783"/>
    </source>
</evidence>
<feature type="disulfide bond" evidence="2">
    <location>
        <begin position="18"/>
        <end position="48"/>
    </location>
</feature>
<gene>
    <name evidence="3" type="ORF">IE81DRAFT_295827</name>
</gene>
<dbReference type="InParanoid" id="A0A316VMG4"/>
<dbReference type="InterPro" id="IPR027179">
    <property type="entry name" value="CMC4"/>
</dbReference>
<dbReference type="RefSeq" id="XP_025365932.1">
    <property type="nucleotide sequence ID" value="XM_025512114.1"/>
</dbReference>